<protein>
    <recommendedName>
        <fullName evidence="2">Putative gamma-glutamylcyclotransferase</fullName>
    </recommendedName>
</protein>
<keyword evidence="5" id="KW-1185">Reference proteome</keyword>
<dbReference type="Proteomes" id="UP001465331">
    <property type="component" value="Unassembled WGS sequence"/>
</dbReference>
<accession>A0ABV2A903</accession>
<dbReference type="InterPro" id="IPR036568">
    <property type="entry name" value="GGCT-like_sf"/>
</dbReference>
<proteinExistence type="predicted"/>
<evidence type="ECO:0000313" key="5">
    <source>
        <dbReference type="Proteomes" id="UP001465331"/>
    </source>
</evidence>
<dbReference type="RefSeq" id="WP_352888562.1">
    <property type="nucleotide sequence ID" value="NZ_JBEPIJ010000006.1"/>
</dbReference>
<evidence type="ECO:0000259" key="3">
    <source>
        <dbReference type="Pfam" id="PF06094"/>
    </source>
</evidence>
<dbReference type="InterPro" id="IPR009288">
    <property type="entry name" value="AIG2-like_dom"/>
</dbReference>
<dbReference type="PANTHER" id="PTHR31544:SF2">
    <property type="entry name" value="AIG2-LIKE PROTEIN D"/>
    <property type="match status" value="1"/>
</dbReference>
<dbReference type="EMBL" id="JBEPIJ010000006">
    <property type="protein sequence ID" value="MES0873733.1"/>
    <property type="molecule type" value="Genomic_DNA"/>
</dbReference>
<dbReference type="InterPro" id="IPR045038">
    <property type="entry name" value="AIG2-like"/>
</dbReference>
<comment type="caution">
    <text evidence="4">The sequence shown here is derived from an EMBL/GenBank/DDBJ whole genome shotgun (WGS) entry which is preliminary data.</text>
</comment>
<dbReference type="Pfam" id="PF06094">
    <property type="entry name" value="GGACT"/>
    <property type="match status" value="1"/>
</dbReference>
<dbReference type="InterPro" id="IPR013024">
    <property type="entry name" value="GGCT-like"/>
</dbReference>
<dbReference type="CDD" id="cd06661">
    <property type="entry name" value="GGCT_like"/>
    <property type="match status" value="1"/>
</dbReference>
<name>A0ABV2A903_9GAMM</name>
<evidence type="ECO:0000256" key="2">
    <source>
        <dbReference type="ARBA" id="ARBA00030602"/>
    </source>
</evidence>
<sequence>MRSLTLFVYGSLLVPAVLRALLDRVPMLAAAELAEHRRCALRGQDFPGLVPASGARTCGAVIAVGVRELAYLDDWESDFFERSAVTVHMTDGSVLAAQAYLLAPAHRHLATTRTWTLHDFARRHASSCARRARIWRRDRDRRLRHTTGPSPRQER</sequence>
<keyword evidence="1" id="KW-0808">Transferase</keyword>
<evidence type="ECO:0000256" key="1">
    <source>
        <dbReference type="ARBA" id="ARBA00022679"/>
    </source>
</evidence>
<evidence type="ECO:0000313" key="4">
    <source>
        <dbReference type="EMBL" id="MES0873733.1"/>
    </source>
</evidence>
<reference evidence="4 5" key="1">
    <citation type="submission" date="2024-06" db="EMBL/GenBank/DDBJ databases">
        <authorList>
            <person name="Li Z."/>
            <person name="Jiang Y."/>
        </authorList>
    </citation>
    <scope>NUCLEOTIDE SEQUENCE [LARGE SCALE GENOMIC DNA]</scope>
    <source>
        <strain evidence="4 5">HSW-8</strain>
    </source>
</reference>
<gene>
    <name evidence="4" type="ORF">ABSH63_06925</name>
</gene>
<feature type="domain" description="Gamma-glutamylcyclotransferase AIG2-like" evidence="3">
    <location>
        <begin position="6"/>
        <end position="115"/>
    </location>
</feature>
<dbReference type="SUPFAM" id="SSF110857">
    <property type="entry name" value="Gamma-glutamyl cyclotransferase-like"/>
    <property type="match status" value="1"/>
</dbReference>
<dbReference type="Gene3D" id="3.10.490.10">
    <property type="entry name" value="Gamma-glutamyl cyclotransferase-like"/>
    <property type="match status" value="1"/>
</dbReference>
<organism evidence="4 5">
    <name type="scientific">Sinimarinibacterium thermocellulolyticum</name>
    <dbReference type="NCBI Taxonomy" id="3170016"/>
    <lineage>
        <taxon>Bacteria</taxon>
        <taxon>Pseudomonadati</taxon>
        <taxon>Pseudomonadota</taxon>
        <taxon>Gammaproteobacteria</taxon>
        <taxon>Nevskiales</taxon>
        <taxon>Nevskiaceae</taxon>
        <taxon>Sinimarinibacterium</taxon>
    </lineage>
</organism>
<dbReference type="PANTHER" id="PTHR31544">
    <property type="entry name" value="AIG2-LIKE PROTEIN D"/>
    <property type="match status" value="1"/>
</dbReference>